<dbReference type="Proteomes" id="UP001642360">
    <property type="component" value="Unassembled WGS sequence"/>
</dbReference>
<accession>A0ABC8SEN6</accession>
<dbReference type="EMBL" id="CAUOFW020002724">
    <property type="protein sequence ID" value="CAK9155661.1"/>
    <property type="molecule type" value="Genomic_DNA"/>
</dbReference>
<evidence type="ECO:0000313" key="2">
    <source>
        <dbReference type="Proteomes" id="UP001642360"/>
    </source>
</evidence>
<evidence type="ECO:0000313" key="1">
    <source>
        <dbReference type="EMBL" id="CAK9155661.1"/>
    </source>
</evidence>
<name>A0ABC8SEN6_9AQUA</name>
<protein>
    <submittedName>
        <fullName evidence="1">Uncharacterized protein</fullName>
    </submittedName>
</protein>
<reference evidence="1 2" key="1">
    <citation type="submission" date="2024-02" db="EMBL/GenBank/DDBJ databases">
        <authorList>
            <person name="Vignale AGUSTIN F."/>
            <person name="Sosa J E."/>
            <person name="Modenutti C."/>
        </authorList>
    </citation>
    <scope>NUCLEOTIDE SEQUENCE [LARGE SCALE GENOMIC DNA]</scope>
</reference>
<proteinExistence type="predicted"/>
<keyword evidence="2" id="KW-1185">Reference proteome</keyword>
<gene>
    <name evidence="1" type="ORF">ILEXP_LOCUS24071</name>
</gene>
<organism evidence="1 2">
    <name type="scientific">Ilex paraguariensis</name>
    <name type="common">yerba mate</name>
    <dbReference type="NCBI Taxonomy" id="185542"/>
    <lineage>
        <taxon>Eukaryota</taxon>
        <taxon>Viridiplantae</taxon>
        <taxon>Streptophyta</taxon>
        <taxon>Embryophyta</taxon>
        <taxon>Tracheophyta</taxon>
        <taxon>Spermatophyta</taxon>
        <taxon>Magnoliopsida</taxon>
        <taxon>eudicotyledons</taxon>
        <taxon>Gunneridae</taxon>
        <taxon>Pentapetalae</taxon>
        <taxon>asterids</taxon>
        <taxon>campanulids</taxon>
        <taxon>Aquifoliales</taxon>
        <taxon>Aquifoliaceae</taxon>
        <taxon>Ilex</taxon>
    </lineage>
</organism>
<sequence length="62" mass="6533">MVGYEGLGLWEGRRGGKGVVGMTGGRGECEIEKLGDEQIVSEKELPGGVTSVAVAGGRWWQL</sequence>
<comment type="caution">
    <text evidence="1">The sequence shown here is derived from an EMBL/GenBank/DDBJ whole genome shotgun (WGS) entry which is preliminary data.</text>
</comment>
<dbReference type="AlphaFoldDB" id="A0ABC8SEN6"/>